<dbReference type="GO" id="GO:0140647">
    <property type="term" value="P:P450-containing electron transport chain"/>
    <property type="evidence" value="ECO:0007669"/>
    <property type="project" value="InterPro"/>
</dbReference>
<gene>
    <name evidence="8" type="ORF">A3K90_04255</name>
</gene>
<keyword evidence="3" id="KW-0479">Metal-binding</keyword>
<accession>A0A165MH30</accession>
<dbReference type="PANTHER" id="PTHR23426">
    <property type="entry name" value="FERREDOXIN/ADRENODOXIN"/>
    <property type="match status" value="1"/>
</dbReference>
<proteinExistence type="inferred from homology"/>
<dbReference type="Gene3D" id="3.10.20.30">
    <property type="match status" value="1"/>
</dbReference>
<evidence type="ECO:0000313" key="8">
    <source>
        <dbReference type="EMBL" id="KZK75239.1"/>
    </source>
</evidence>
<keyword evidence="4" id="KW-0408">Iron</keyword>
<evidence type="ECO:0000256" key="4">
    <source>
        <dbReference type="ARBA" id="ARBA00023004"/>
    </source>
</evidence>
<dbReference type="Pfam" id="PF00111">
    <property type="entry name" value="Fer2"/>
    <property type="match status" value="1"/>
</dbReference>
<dbReference type="GO" id="GO:0046872">
    <property type="term" value="F:metal ion binding"/>
    <property type="evidence" value="ECO:0007669"/>
    <property type="project" value="UniProtKB-KW"/>
</dbReference>
<evidence type="ECO:0000256" key="1">
    <source>
        <dbReference type="ARBA" id="ARBA00010914"/>
    </source>
</evidence>
<keyword evidence="2" id="KW-0001">2Fe-2S</keyword>
<evidence type="ECO:0000259" key="7">
    <source>
        <dbReference type="PROSITE" id="PS51085"/>
    </source>
</evidence>
<evidence type="ECO:0000256" key="3">
    <source>
        <dbReference type="ARBA" id="ARBA00022723"/>
    </source>
</evidence>
<dbReference type="InterPro" id="IPR012675">
    <property type="entry name" value="Beta-grasp_dom_sf"/>
</dbReference>
<dbReference type="RefSeq" id="WP_303680658.1">
    <property type="nucleotide sequence ID" value="NZ_LVWG01000004.1"/>
</dbReference>
<feature type="domain" description="2Fe-2S ferredoxin-type" evidence="7">
    <location>
        <begin position="1"/>
        <end position="95"/>
    </location>
</feature>
<dbReference type="SUPFAM" id="SSF54292">
    <property type="entry name" value="2Fe-2S ferredoxin-like"/>
    <property type="match status" value="1"/>
</dbReference>
<evidence type="ECO:0000256" key="5">
    <source>
        <dbReference type="ARBA" id="ARBA00023014"/>
    </source>
</evidence>
<dbReference type="AlphaFoldDB" id="A0A165MH30"/>
<keyword evidence="5" id="KW-0411">Iron-sulfur</keyword>
<dbReference type="InterPro" id="IPR001041">
    <property type="entry name" value="2Fe-2S_ferredoxin-type"/>
</dbReference>
<dbReference type="PANTHER" id="PTHR23426:SF65">
    <property type="entry name" value="FERREDOXIN-2, MITOCHONDRIAL"/>
    <property type="match status" value="1"/>
</dbReference>
<dbReference type="InterPro" id="IPR036010">
    <property type="entry name" value="2Fe-2S_ferredoxin-like_sf"/>
</dbReference>
<comment type="caution">
    <text evidence="8">The sequence shown here is derived from an EMBL/GenBank/DDBJ whole genome shotgun (WGS) entry which is preliminary data.</text>
</comment>
<evidence type="ECO:0000313" key="9">
    <source>
        <dbReference type="Proteomes" id="UP000076481"/>
    </source>
</evidence>
<name>A0A165MH30_PELLU</name>
<reference evidence="8 9" key="1">
    <citation type="submission" date="2016-03" db="EMBL/GenBank/DDBJ databases">
        <title>Speciation and ecological success in dimly lit waters: horizontal gene transfer in a green sulfur bacteria bloom unveiled by metagenomic assembly.</title>
        <authorList>
            <person name="Llorens-Mares T."/>
            <person name="Liu Z."/>
            <person name="Allen L.Z."/>
            <person name="Rusch D.B."/>
            <person name="Craig M.T."/>
            <person name="Dupont C.L."/>
            <person name="Bryant D.A."/>
            <person name="Casamayor E.O."/>
        </authorList>
    </citation>
    <scope>NUCLEOTIDE SEQUENCE [LARGE SCALE GENOMIC DNA]</scope>
    <source>
        <strain evidence="8">CIII</strain>
    </source>
</reference>
<dbReference type="GO" id="GO:0009055">
    <property type="term" value="F:electron transfer activity"/>
    <property type="evidence" value="ECO:0007669"/>
    <property type="project" value="TreeGrafter"/>
</dbReference>
<evidence type="ECO:0000256" key="6">
    <source>
        <dbReference type="ARBA" id="ARBA00034078"/>
    </source>
</evidence>
<comment type="cofactor">
    <cofactor evidence="6">
        <name>[2Fe-2S] cluster</name>
        <dbReference type="ChEBI" id="CHEBI:190135"/>
    </cofactor>
</comment>
<evidence type="ECO:0000256" key="2">
    <source>
        <dbReference type="ARBA" id="ARBA00022714"/>
    </source>
</evidence>
<dbReference type="InterPro" id="IPR001055">
    <property type="entry name" value="Adrenodoxin-like"/>
</dbReference>
<dbReference type="Proteomes" id="UP000076481">
    <property type="component" value="Unassembled WGS sequence"/>
</dbReference>
<comment type="similarity">
    <text evidence="1">Belongs to the adrenodoxin/putidaredoxin family.</text>
</comment>
<protein>
    <submittedName>
        <fullName evidence="8">Chlorosome protein I</fullName>
    </submittedName>
</protein>
<dbReference type="GO" id="GO:0051537">
    <property type="term" value="F:2 iron, 2 sulfur cluster binding"/>
    <property type="evidence" value="ECO:0007669"/>
    <property type="project" value="UniProtKB-KW"/>
</dbReference>
<organism evidence="8 9">
    <name type="scientific">Pelodictyon luteolum</name>
    <dbReference type="NCBI Taxonomy" id="1100"/>
    <lineage>
        <taxon>Bacteria</taxon>
        <taxon>Pseudomonadati</taxon>
        <taxon>Chlorobiota</taxon>
        <taxon>Chlorobiia</taxon>
        <taxon>Chlorobiales</taxon>
        <taxon>Chlorobiaceae</taxon>
        <taxon>Chlorobium/Pelodictyon group</taxon>
        <taxon>Pelodictyon</taxon>
    </lineage>
</organism>
<sequence length="218" mass="23345">MNITINEKTAVATVGQKLIHVAQKNHSHVGYVCAGNGVCQTCYVTVEEGAECLSPLSDVEKAFLSERQINAGGRMACQAVLEKEGTVRVLSRPEEVRSLLFNNPLGLFSYGADMGRDTAEKIMPGISNLFGRIQKGELKSEDPVGELMNALTGAVNLVIATLPDNIPFGLGEQLKNLASSLPRNLNLSLPLNISIPFLSAGEEKKNTLIAVPVTARKS</sequence>
<dbReference type="PROSITE" id="PS51085">
    <property type="entry name" value="2FE2S_FER_2"/>
    <property type="match status" value="1"/>
</dbReference>
<dbReference type="EMBL" id="LVWG01000004">
    <property type="protein sequence ID" value="KZK75239.1"/>
    <property type="molecule type" value="Genomic_DNA"/>
</dbReference>